<dbReference type="GO" id="GO:0016747">
    <property type="term" value="F:acyltransferase activity, transferring groups other than amino-acyl groups"/>
    <property type="evidence" value="ECO:0007669"/>
    <property type="project" value="TreeGrafter"/>
</dbReference>
<dbReference type="InterPro" id="IPR000801">
    <property type="entry name" value="Esterase-like"/>
</dbReference>
<name>A0A2U2BXN9_9PROT</name>
<dbReference type="SUPFAM" id="SSF53474">
    <property type="entry name" value="alpha/beta-Hydrolases"/>
    <property type="match status" value="1"/>
</dbReference>
<dbReference type="InterPro" id="IPR029058">
    <property type="entry name" value="AB_hydrolase_fold"/>
</dbReference>
<dbReference type="InterPro" id="IPR050583">
    <property type="entry name" value="Mycobacterial_A85_antigen"/>
</dbReference>
<dbReference type="Pfam" id="PF00756">
    <property type="entry name" value="Esterase"/>
    <property type="match status" value="1"/>
</dbReference>
<dbReference type="OrthoDB" id="9803578at2"/>
<keyword evidence="2" id="KW-1185">Reference proteome</keyword>
<comment type="caution">
    <text evidence="1">The sequence shown here is derived from an EMBL/GenBank/DDBJ whole genome shotgun (WGS) entry which is preliminary data.</text>
</comment>
<evidence type="ECO:0000313" key="2">
    <source>
        <dbReference type="Proteomes" id="UP000245168"/>
    </source>
</evidence>
<dbReference type="PANTHER" id="PTHR48098:SF1">
    <property type="entry name" value="DIACYLGLYCEROL ACYLTRANSFERASE_MYCOLYLTRANSFERASE AG85A"/>
    <property type="match status" value="1"/>
</dbReference>
<evidence type="ECO:0000313" key="1">
    <source>
        <dbReference type="EMBL" id="PWE18776.1"/>
    </source>
</evidence>
<gene>
    <name evidence="1" type="ORF">DDZ18_04065</name>
</gene>
<dbReference type="AlphaFoldDB" id="A0A2U2BXN9"/>
<sequence length="335" mass="36302">MTARHDHPKGALTRIEIDSNAVAGNLLGDSPRRAVDVYVPAGHDGAGLPLLIDLAGFTGSGLGRTAWKNFGENVPERLDRLIGDGAMPPVVVAFPDGFTRLGGNQYINSPVFGDWTDFLADELAPEIESRFACGGEGKRGLYGKSSGGYGALVNAMLRPETWAAAGCMSGDAGFDVAHGSDFPKALRALDRAGGVEAFIAGFEAAPKPKGEDIHVLMILAMAASYDPDPDSYLGIRLPVTPDTCERIPDRWANWMAWDPAEMVRTRGEALKGLKALHIECGDRDQYDLLYGQRRIHKRLEDLGVPHRYEEFPDDHSSLDYRLDRVLPFLAEGLAG</sequence>
<dbReference type="Gene3D" id="3.40.50.1820">
    <property type="entry name" value="alpha/beta hydrolase"/>
    <property type="match status" value="1"/>
</dbReference>
<organism evidence="1 2">
    <name type="scientific">Marinicauda salina</name>
    <dbReference type="NCBI Taxonomy" id="2135793"/>
    <lineage>
        <taxon>Bacteria</taxon>
        <taxon>Pseudomonadati</taxon>
        <taxon>Pseudomonadota</taxon>
        <taxon>Alphaproteobacteria</taxon>
        <taxon>Maricaulales</taxon>
        <taxon>Maricaulaceae</taxon>
        <taxon>Marinicauda</taxon>
    </lineage>
</organism>
<proteinExistence type="predicted"/>
<protein>
    <submittedName>
        <fullName evidence="1">Enterochelin esterase</fullName>
    </submittedName>
</protein>
<dbReference type="PANTHER" id="PTHR48098">
    <property type="entry name" value="ENTEROCHELIN ESTERASE-RELATED"/>
    <property type="match status" value="1"/>
</dbReference>
<dbReference type="EMBL" id="QEXV01000001">
    <property type="protein sequence ID" value="PWE18776.1"/>
    <property type="molecule type" value="Genomic_DNA"/>
</dbReference>
<dbReference type="Proteomes" id="UP000245168">
    <property type="component" value="Unassembled WGS sequence"/>
</dbReference>
<dbReference type="RefSeq" id="WP_109252050.1">
    <property type="nucleotide sequence ID" value="NZ_QEXV01000001.1"/>
</dbReference>
<reference evidence="2" key="1">
    <citation type="submission" date="2018-05" db="EMBL/GenBank/DDBJ databases">
        <authorList>
            <person name="Liu B.-T."/>
        </authorList>
    </citation>
    <scope>NUCLEOTIDE SEQUENCE [LARGE SCALE GENOMIC DNA]</scope>
    <source>
        <strain evidence="2">WD6-1</strain>
    </source>
</reference>
<accession>A0A2U2BXN9</accession>